<reference evidence="13" key="2">
    <citation type="journal article" date="2021" name="Microbiome">
        <title>Successional dynamics and alternative stable states in a saline activated sludge microbial community over 9 years.</title>
        <authorList>
            <person name="Wang Y."/>
            <person name="Ye J."/>
            <person name="Ju F."/>
            <person name="Liu L."/>
            <person name="Boyd J.A."/>
            <person name="Deng Y."/>
            <person name="Parks D.H."/>
            <person name="Jiang X."/>
            <person name="Yin X."/>
            <person name="Woodcroft B.J."/>
            <person name="Tyson G.W."/>
            <person name="Hugenholtz P."/>
            <person name="Polz M.F."/>
            <person name="Zhang T."/>
        </authorList>
    </citation>
    <scope>NUCLEOTIDE SEQUENCE</scope>
    <source>
        <strain evidence="13">HKST-UBA01</strain>
    </source>
</reference>
<feature type="domain" description="CBS" evidence="11">
    <location>
        <begin position="267"/>
        <end position="324"/>
    </location>
</feature>
<dbReference type="InterPro" id="IPR016169">
    <property type="entry name" value="FAD-bd_PCMH_sub2"/>
</dbReference>
<dbReference type="Gene3D" id="3.30.465.10">
    <property type="match status" value="1"/>
</dbReference>
<evidence type="ECO:0000259" key="12">
    <source>
        <dbReference type="PROSITE" id="PS51846"/>
    </source>
</evidence>
<dbReference type="Pfam" id="PF03471">
    <property type="entry name" value="CorC_HlyC"/>
    <property type="match status" value="1"/>
</dbReference>
<dbReference type="Pfam" id="PF00571">
    <property type="entry name" value="CBS"/>
    <property type="match status" value="1"/>
</dbReference>
<dbReference type="PANTHER" id="PTHR22777">
    <property type="entry name" value="HEMOLYSIN-RELATED"/>
    <property type="match status" value="1"/>
</dbReference>
<evidence type="ECO:0000256" key="2">
    <source>
        <dbReference type="ARBA" id="ARBA00022692"/>
    </source>
</evidence>
<evidence type="ECO:0000256" key="6">
    <source>
        <dbReference type="ARBA" id="ARBA00023136"/>
    </source>
</evidence>
<dbReference type="AlphaFoldDB" id="A0A956LX73"/>
<dbReference type="PROSITE" id="PS51846">
    <property type="entry name" value="CNNM"/>
    <property type="match status" value="1"/>
</dbReference>
<dbReference type="Pfam" id="PF01595">
    <property type="entry name" value="CNNM"/>
    <property type="match status" value="1"/>
</dbReference>
<evidence type="ECO:0000259" key="11">
    <source>
        <dbReference type="PROSITE" id="PS51371"/>
    </source>
</evidence>
<dbReference type="InterPro" id="IPR002550">
    <property type="entry name" value="CNNM"/>
</dbReference>
<feature type="transmembrane region" description="Helical" evidence="10">
    <location>
        <begin position="57"/>
        <end position="77"/>
    </location>
</feature>
<comment type="subcellular location">
    <subcellularLocation>
        <location evidence="1">Membrane</location>
        <topology evidence="1">Multi-pass membrane protein</topology>
    </subcellularLocation>
</comment>
<evidence type="ECO:0000256" key="10">
    <source>
        <dbReference type="SAM" id="Phobius"/>
    </source>
</evidence>
<dbReference type="InterPro" id="IPR036318">
    <property type="entry name" value="FAD-bd_PCMH-like_sf"/>
</dbReference>
<feature type="compositionally biased region" description="Basic and acidic residues" evidence="9">
    <location>
        <begin position="430"/>
        <end position="446"/>
    </location>
</feature>
<feature type="transmembrane region" description="Helical" evidence="10">
    <location>
        <begin position="127"/>
        <end position="145"/>
    </location>
</feature>
<dbReference type="InterPro" id="IPR046342">
    <property type="entry name" value="CBS_dom_sf"/>
</dbReference>
<dbReference type="SUPFAM" id="SSF54631">
    <property type="entry name" value="CBS-domain pair"/>
    <property type="match status" value="1"/>
</dbReference>
<dbReference type="PANTHER" id="PTHR22777:SF17">
    <property type="entry name" value="UPF0053 PROTEIN SLL0260"/>
    <property type="match status" value="1"/>
</dbReference>
<keyword evidence="4 8" id="KW-1133">Transmembrane helix</keyword>
<feature type="domain" description="CNNM transmembrane" evidence="12">
    <location>
        <begin position="1"/>
        <end position="188"/>
    </location>
</feature>
<accession>A0A956LX73</accession>
<evidence type="ECO:0000256" key="1">
    <source>
        <dbReference type="ARBA" id="ARBA00004141"/>
    </source>
</evidence>
<dbReference type="InterPro" id="IPR044751">
    <property type="entry name" value="Ion_transp-like_CBS"/>
</dbReference>
<evidence type="ECO:0000256" key="5">
    <source>
        <dbReference type="ARBA" id="ARBA00023122"/>
    </source>
</evidence>
<comment type="caution">
    <text evidence="13">The sequence shown here is derived from an EMBL/GenBank/DDBJ whole genome shotgun (WGS) entry which is preliminary data.</text>
</comment>
<evidence type="ECO:0000256" key="7">
    <source>
        <dbReference type="PROSITE-ProRule" id="PRU00703"/>
    </source>
</evidence>
<organism evidence="13 14">
    <name type="scientific">Eiseniibacteriota bacterium</name>
    <dbReference type="NCBI Taxonomy" id="2212470"/>
    <lineage>
        <taxon>Bacteria</taxon>
        <taxon>Candidatus Eiseniibacteriota</taxon>
    </lineage>
</organism>
<dbReference type="CDD" id="cd04590">
    <property type="entry name" value="CBS_pair_CorC_HlyC_assoc"/>
    <property type="match status" value="1"/>
</dbReference>
<dbReference type="GO" id="GO:0050660">
    <property type="term" value="F:flavin adenine dinucleotide binding"/>
    <property type="evidence" value="ECO:0007669"/>
    <property type="project" value="InterPro"/>
</dbReference>
<dbReference type="InterPro" id="IPR005170">
    <property type="entry name" value="Transptr-assoc_dom"/>
</dbReference>
<keyword evidence="3" id="KW-0677">Repeat</keyword>
<keyword evidence="2 8" id="KW-0812">Transmembrane</keyword>
<feature type="domain" description="CBS" evidence="11">
    <location>
        <begin position="207"/>
        <end position="266"/>
    </location>
</feature>
<dbReference type="Gene3D" id="3.10.580.10">
    <property type="entry name" value="CBS-domain"/>
    <property type="match status" value="1"/>
</dbReference>
<evidence type="ECO:0000256" key="3">
    <source>
        <dbReference type="ARBA" id="ARBA00022737"/>
    </source>
</evidence>
<proteinExistence type="predicted"/>
<protein>
    <submittedName>
        <fullName evidence="13">HlyC/CorC family transporter</fullName>
    </submittedName>
</protein>
<dbReference type="PROSITE" id="PS51371">
    <property type="entry name" value="CBS"/>
    <property type="match status" value="2"/>
</dbReference>
<reference evidence="13" key="1">
    <citation type="submission" date="2020-04" db="EMBL/GenBank/DDBJ databases">
        <authorList>
            <person name="Zhang T."/>
        </authorList>
    </citation>
    <scope>NUCLEOTIDE SEQUENCE</scope>
    <source>
        <strain evidence="13">HKST-UBA01</strain>
    </source>
</reference>
<feature type="transmembrane region" description="Helical" evidence="10">
    <location>
        <begin position="89"/>
        <end position="107"/>
    </location>
</feature>
<dbReference type="SMART" id="SM01091">
    <property type="entry name" value="CorC_HlyC"/>
    <property type="match status" value="1"/>
</dbReference>
<dbReference type="Proteomes" id="UP000697710">
    <property type="component" value="Unassembled WGS sequence"/>
</dbReference>
<dbReference type="SUPFAM" id="SSF56176">
    <property type="entry name" value="FAD-binding/transporter-associated domain-like"/>
    <property type="match status" value="1"/>
</dbReference>
<dbReference type="GO" id="GO:0005886">
    <property type="term" value="C:plasma membrane"/>
    <property type="evidence" value="ECO:0007669"/>
    <property type="project" value="TreeGrafter"/>
</dbReference>
<evidence type="ECO:0000313" key="14">
    <source>
        <dbReference type="Proteomes" id="UP000697710"/>
    </source>
</evidence>
<keyword evidence="6 8" id="KW-0472">Membrane</keyword>
<gene>
    <name evidence="13" type="ORF">KC729_04665</name>
</gene>
<dbReference type="InterPro" id="IPR000644">
    <property type="entry name" value="CBS_dom"/>
</dbReference>
<evidence type="ECO:0000313" key="13">
    <source>
        <dbReference type="EMBL" id="MCA9726953.1"/>
    </source>
</evidence>
<keyword evidence="5 7" id="KW-0129">CBS domain</keyword>
<feature type="region of interest" description="Disordered" evidence="9">
    <location>
        <begin position="414"/>
        <end position="446"/>
    </location>
</feature>
<evidence type="ECO:0000256" key="9">
    <source>
        <dbReference type="SAM" id="MobiDB-lite"/>
    </source>
</evidence>
<evidence type="ECO:0000256" key="8">
    <source>
        <dbReference type="PROSITE-ProRule" id="PRU01193"/>
    </source>
</evidence>
<sequence length="446" mass="49505">MLPARVALLVLLLLFSAFFSATEAAFFSLHRVHLRRLERDGRRTSEQILKVLATPSYFLTSVLIGNTLVNVAMSVLATSLFTRWLGDRGIEVAILVTTVAVLLVGEVTPKTLAVNFPESVSRANVGILRLVQILLGPLIGAVSMMSDGILRLFGVTGHTLTPSPFLSRGELGSLLEGADREGVMTAQESRLAQNILEFASTRAEEVMTPRIDMIAAPLEMDRAELEALIIESKHSRIPIYESTIDQIIGYLPSRDFLLHPETKLAELIRPVSFFPDRAFVSVIFYETQKQRAPVTVVVNEYGETVGLLTREDLLEELVGEIYDEFEPREVPLRRIEPGLYVVSGQLNLEELNEALGLHLPEDEAVTLNGFLSGLFGGIPRKGEEIRWNGITFRVTEASRHRILHALLELGPAHRDGERPLAEGMEDEPDLDRRGDRPSKTQGRGED</sequence>
<dbReference type="EMBL" id="JAGQHR010000088">
    <property type="protein sequence ID" value="MCA9726953.1"/>
    <property type="molecule type" value="Genomic_DNA"/>
</dbReference>
<name>A0A956LX73_UNCEI</name>
<evidence type="ECO:0000256" key="4">
    <source>
        <dbReference type="ARBA" id="ARBA00022989"/>
    </source>
</evidence>